<accession>A0A371EN52</accession>
<evidence type="ECO:0000313" key="2">
    <source>
        <dbReference type="EMBL" id="RDX67482.1"/>
    </source>
</evidence>
<gene>
    <name evidence="2" type="ORF">CR513_53640</name>
</gene>
<dbReference type="Proteomes" id="UP000257109">
    <property type="component" value="Unassembled WGS sequence"/>
</dbReference>
<dbReference type="OrthoDB" id="1744168at2759"/>
<sequence>MSKTTKRKVAQSIINDPNTNVVVQQQNSTTIIPLSFPSIAIQARKIERDNELLQTFSKVEINILFLDVIRQIPKYAKFLKELCINKGKKLKGDVEVGKNVSALIKSEQVSALIHLAMPKKCNASINVIPSSVYRFLRLGGLEPTDMKDELSSKGPTLILGRSFLKTVKTKIDVHVGTLSMEFKVEHTIFEAIKTSRKEPFIVQPPLPSIMQPLQSSVITGNKIQIEEKDMLLQDLKNLGDFYKHPIKVYSIASEAREYVALTIYNFTQRAKPSKKEGKRQMGEEKLRREDKRRLIRVT</sequence>
<dbReference type="PANTHER" id="PTHR33067:SF15">
    <property type="entry name" value="RNA-DIRECTED DNA POLYMERASE"/>
    <property type="match status" value="1"/>
</dbReference>
<comment type="caution">
    <text evidence="2">The sequence shown here is derived from an EMBL/GenBank/DDBJ whole genome shotgun (WGS) entry which is preliminary data.</text>
</comment>
<evidence type="ECO:0000313" key="3">
    <source>
        <dbReference type="Proteomes" id="UP000257109"/>
    </source>
</evidence>
<protein>
    <submittedName>
        <fullName evidence="2">Uncharacterized protein</fullName>
    </submittedName>
</protein>
<proteinExistence type="predicted"/>
<evidence type="ECO:0000256" key="1">
    <source>
        <dbReference type="SAM" id="MobiDB-lite"/>
    </source>
</evidence>
<feature type="compositionally biased region" description="Basic and acidic residues" evidence="1">
    <location>
        <begin position="273"/>
        <end position="292"/>
    </location>
</feature>
<reference evidence="2" key="1">
    <citation type="submission" date="2018-05" db="EMBL/GenBank/DDBJ databases">
        <title>Draft genome of Mucuna pruriens seed.</title>
        <authorList>
            <person name="Nnadi N.E."/>
            <person name="Vos R."/>
            <person name="Hasami M.H."/>
            <person name="Devisetty U.K."/>
            <person name="Aguiy J.C."/>
        </authorList>
    </citation>
    <scope>NUCLEOTIDE SEQUENCE [LARGE SCALE GENOMIC DNA]</scope>
    <source>
        <strain evidence="2">JCA_2017</strain>
    </source>
</reference>
<keyword evidence="3" id="KW-1185">Reference proteome</keyword>
<name>A0A371EN52_MUCPR</name>
<feature type="region of interest" description="Disordered" evidence="1">
    <location>
        <begin position="272"/>
        <end position="298"/>
    </location>
</feature>
<dbReference type="PANTHER" id="PTHR33067">
    <property type="entry name" value="RNA-DIRECTED DNA POLYMERASE-RELATED"/>
    <property type="match status" value="1"/>
</dbReference>
<organism evidence="2 3">
    <name type="scientific">Mucuna pruriens</name>
    <name type="common">Velvet bean</name>
    <name type="synonym">Dolichos pruriens</name>
    <dbReference type="NCBI Taxonomy" id="157652"/>
    <lineage>
        <taxon>Eukaryota</taxon>
        <taxon>Viridiplantae</taxon>
        <taxon>Streptophyta</taxon>
        <taxon>Embryophyta</taxon>
        <taxon>Tracheophyta</taxon>
        <taxon>Spermatophyta</taxon>
        <taxon>Magnoliopsida</taxon>
        <taxon>eudicotyledons</taxon>
        <taxon>Gunneridae</taxon>
        <taxon>Pentapetalae</taxon>
        <taxon>rosids</taxon>
        <taxon>fabids</taxon>
        <taxon>Fabales</taxon>
        <taxon>Fabaceae</taxon>
        <taxon>Papilionoideae</taxon>
        <taxon>50 kb inversion clade</taxon>
        <taxon>NPAAA clade</taxon>
        <taxon>indigoferoid/millettioid clade</taxon>
        <taxon>Phaseoleae</taxon>
        <taxon>Mucuna</taxon>
    </lineage>
</organism>
<dbReference type="AlphaFoldDB" id="A0A371EN52"/>
<feature type="non-terminal residue" evidence="2">
    <location>
        <position position="1"/>
    </location>
</feature>
<dbReference type="EMBL" id="QJKJ01012977">
    <property type="protein sequence ID" value="RDX67482.1"/>
    <property type="molecule type" value="Genomic_DNA"/>
</dbReference>